<dbReference type="GO" id="GO:0016740">
    <property type="term" value="F:transferase activity"/>
    <property type="evidence" value="ECO:0007669"/>
    <property type="project" value="UniProtKB-KW"/>
</dbReference>
<sequence>MTTENLAQMGAARVVKRVNATGIAVIEKAPVSKVEYAFYHQVAPELNRAEILTPALLAADASTRALTLEAIPYPVSQQNVANDAIVSMLARLHRFAPDKNWNYHPHRWPDAQLALSLQLLALPEEAASVLRRCQRESDRLFAEAGLISGDSNAGNWGQRENGEFVLFDWERFSTGHPAIDLAPLIKGMGTPEEYRHLAARYCRFNPRSENDLARDIALAKAWIVSEVITLLHKRQKADFPRFQHWYRSYLPDWLREVEKMK</sequence>
<proteinExistence type="predicted"/>
<reference evidence="2 3" key="1">
    <citation type="submission" date="2017-01" db="EMBL/GenBank/DDBJ databases">
        <authorList>
            <person name="Cao J.-M."/>
        </authorList>
    </citation>
    <scope>NUCLEOTIDE SEQUENCE [LARGE SCALE GENOMIC DNA]</scope>
    <source>
        <strain evidence="2 3">888-76</strain>
    </source>
</reference>
<protein>
    <submittedName>
        <fullName evidence="2">Aminoglycoside phosphotransferase</fullName>
    </submittedName>
</protein>
<dbReference type="Gene3D" id="3.90.1200.10">
    <property type="match status" value="1"/>
</dbReference>
<feature type="domain" description="Aminoglycoside phosphotransferase" evidence="1">
    <location>
        <begin position="31"/>
        <end position="207"/>
    </location>
</feature>
<accession>A0A807LEE4</accession>
<dbReference type="RefSeq" id="WP_054803567.1">
    <property type="nucleotide sequence ID" value="NZ_CP019445.1"/>
</dbReference>
<evidence type="ECO:0000313" key="3">
    <source>
        <dbReference type="Proteomes" id="UP000187148"/>
    </source>
</evidence>
<dbReference type="Proteomes" id="UP000187148">
    <property type="component" value="Chromosome"/>
</dbReference>
<dbReference type="Pfam" id="PF01636">
    <property type="entry name" value="APH"/>
    <property type="match status" value="1"/>
</dbReference>
<dbReference type="SUPFAM" id="SSF56112">
    <property type="entry name" value="Protein kinase-like (PK-like)"/>
    <property type="match status" value="1"/>
</dbReference>
<evidence type="ECO:0000259" key="1">
    <source>
        <dbReference type="Pfam" id="PF01636"/>
    </source>
</evidence>
<dbReference type="KEGG" id="kco:BWI95_05970"/>
<keyword evidence="3" id="KW-1185">Reference proteome</keyword>
<organism evidence="2 3">
    <name type="scientific">Kosakonia cowanii JCM 10956 = DSM 18146</name>
    <dbReference type="NCBI Taxonomy" id="1300165"/>
    <lineage>
        <taxon>Bacteria</taxon>
        <taxon>Pseudomonadati</taxon>
        <taxon>Pseudomonadota</taxon>
        <taxon>Gammaproteobacteria</taxon>
        <taxon>Enterobacterales</taxon>
        <taxon>Enterobacteriaceae</taxon>
        <taxon>Kosakonia</taxon>
    </lineage>
</organism>
<evidence type="ECO:0000313" key="2">
    <source>
        <dbReference type="EMBL" id="APZ04633.1"/>
    </source>
</evidence>
<gene>
    <name evidence="2" type="ORF">BWI95_05970</name>
</gene>
<dbReference type="AlphaFoldDB" id="A0A807LEE4"/>
<dbReference type="InterPro" id="IPR002575">
    <property type="entry name" value="Aminoglycoside_PTrfase"/>
</dbReference>
<name>A0A807LEE4_9ENTR</name>
<dbReference type="InterPro" id="IPR011009">
    <property type="entry name" value="Kinase-like_dom_sf"/>
</dbReference>
<keyword evidence="2" id="KW-0808">Transferase</keyword>
<dbReference type="EMBL" id="CP019445">
    <property type="protein sequence ID" value="APZ04633.1"/>
    <property type="molecule type" value="Genomic_DNA"/>
</dbReference>